<keyword evidence="1" id="KW-0472">Membrane</keyword>
<keyword evidence="3" id="KW-1185">Reference proteome</keyword>
<keyword evidence="1" id="KW-1133">Transmembrane helix</keyword>
<dbReference type="AlphaFoldDB" id="A0AAD9KIB9"/>
<keyword evidence="1" id="KW-0812">Transmembrane</keyword>
<feature type="transmembrane region" description="Helical" evidence="1">
    <location>
        <begin position="47"/>
        <end position="66"/>
    </location>
</feature>
<feature type="transmembrane region" description="Helical" evidence="1">
    <location>
        <begin position="20"/>
        <end position="41"/>
    </location>
</feature>
<name>A0AAD9KIB9_RIDPI</name>
<comment type="caution">
    <text evidence="2">The sequence shown here is derived from an EMBL/GenBank/DDBJ whole genome shotgun (WGS) entry which is preliminary data.</text>
</comment>
<protein>
    <submittedName>
        <fullName evidence="2">Uncharacterized protein</fullName>
    </submittedName>
</protein>
<evidence type="ECO:0000313" key="3">
    <source>
        <dbReference type="Proteomes" id="UP001209878"/>
    </source>
</evidence>
<accession>A0AAD9KIB9</accession>
<dbReference type="Proteomes" id="UP001209878">
    <property type="component" value="Unassembled WGS sequence"/>
</dbReference>
<proteinExistence type="predicted"/>
<dbReference type="EMBL" id="JAODUO010001013">
    <property type="protein sequence ID" value="KAK2171901.1"/>
    <property type="molecule type" value="Genomic_DNA"/>
</dbReference>
<evidence type="ECO:0000256" key="1">
    <source>
        <dbReference type="SAM" id="Phobius"/>
    </source>
</evidence>
<sequence>MEYTFLPGLQTLRVEACATIVFYQLCCPVSALAVLLLLLLLPGQCSSRGSSVVVVAVAVVFELLLLQQRCTKWQKRCSGQVTSSETGIPGIQTRSFAYVSRWSCDLPTQVAVRVFSMRW</sequence>
<evidence type="ECO:0000313" key="2">
    <source>
        <dbReference type="EMBL" id="KAK2171901.1"/>
    </source>
</evidence>
<organism evidence="2 3">
    <name type="scientific">Ridgeia piscesae</name>
    <name type="common">Tubeworm</name>
    <dbReference type="NCBI Taxonomy" id="27915"/>
    <lineage>
        <taxon>Eukaryota</taxon>
        <taxon>Metazoa</taxon>
        <taxon>Spiralia</taxon>
        <taxon>Lophotrochozoa</taxon>
        <taxon>Annelida</taxon>
        <taxon>Polychaeta</taxon>
        <taxon>Sedentaria</taxon>
        <taxon>Canalipalpata</taxon>
        <taxon>Sabellida</taxon>
        <taxon>Siboglinidae</taxon>
        <taxon>Ridgeia</taxon>
    </lineage>
</organism>
<gene>
    <name evidence="2" type="ORF">NP493_1015g00006</name>
</gene>
<reference evidence="2" key="1">
    <citation type="journal article" date="2023" name="Mol. Biol. Evol.">
        <title>Third-Generation Sequencing Reveals the Adaptive Role of the Epigenome in Three Deep-Sea Polychaetes.</title>
        <authorList>
            <person name="Perez M."/>
            <person name="Aroh O."/>
            <person name="Sun Y."/>
            <person name="Lan Y."/>
            <person name="Juniper S.K."/>
            <person name="Young C.R."/>
            <person name="Angers B."/>
            <person name="Qian P.Y."/>
        </authorList>
    </citation>
    <scope>NUCLEOTIDE SEQUENCE</scope>
    <source>
        <strain evidence="2">R07B-5</strain>
    </source>
</reference>